<keyword evidence="2 6" id="KW-0812">Transmembrane</keyword>
<dbReference type="InterPro" id="IPR033308">
    <property type="entry name" value="PGAP5/Cdc1/Ted1"/>
</dbReference>
<organism evidence="8 9">
    <name type="scientific">[Candida] anglica</name>
    <dbReference type="NCBI Taxonomy" id="148631"/>
    <lineage>
        <taxon>Eukaryota</taxon>
        <taxon>Fungi</taxon>
        <taxon>Dikarya</taxon>
        <taxon>Ascomycota</taxon>
        <taxon>Saccharomycotina</taxon>
        <taxon>Pichiomycetes</taxon>
        <taxon>Debaryomycetaceae</taxon>
        <taxon>Kurtzmaniella</taxon>
    </lineage>
</organism>
<dbReference type="PANTHER" id="PTHR13315:SF4">
    <property type="entry name" value="METALLOPHOSPHOESTERASE, ISOFORM E"/>
    <property type="match status" value="1"/>
</dbReference>
<evidence type="ECO:0000256" key="3">
    <source>
        <dbReference type="ARBA" id="ARBA00022989"/>
    </source>
</evidence>
<evidence type="ECO:0000313" key="9">
    <source>
        <dbReference type="Proteomes" id="UP001497600"/>
    </source>
</evidence>
<evidence type="ECO:0000256" key="1">
    <source>
        <dbReference type="ARBA" id="ARBA00004141"/>
    </source>
</evidence>
<keyword evidence="3 6" id="KW-1133">Transmembrane helix</keyword>
<feature type="region of interest" description="Disordered" evidence="5">
    <location>
        <begin position="1"/>
        <end position="37"/>
    </location>
</feature>
<dbReference type="InterPro" id="IPR029052">
    <property type="entry name" value="Metallo-depent_PP-like"/>
</dbReference>
<proteinExistence type="predicted"/>
<comment type="subcellular location">
    <subcellularLocation>
        <location evidence="1">Membrane</location>
        <topology evidence="1">Multi-pass membrane protein</topology>
    </subcellularLocation>
</comment>
<accession>A0ABP0ELN6</accession>
<keyword evidence="8" id="KW-0131">Cell cycle</keyword>
<evidence type="ECO:0000256" key="4">
    <source>
        <dbReference type="ARBA" id="ARBA00023136"/>
    </source>
</evidence>
<dbReference type="Gene3D" id="3.60.21.10">
    <property type="match status" value="1"/>
</dbReference>
<dbReference type="InterPro" id="IPR004843">
    <property type="entry name" value="Calcineurin-like_PHP"/>
</dbReference>
<feature type="transmembrane region" description="Helical" evidence="6">
    <location>
        <begin position="403"/>
        <end position="425"/>
    </location>
</feature>
<dbReference type="SUPFAM" id="SSF56300">
    <property type="entry name" value="Metallo-dependent phosphatases"/>
    <property type="match status" value="1"/>
</dbReference>
<evidence type="ECO:0000256" key="2">
    <source>
        <dbReference type="ARBA" id="ARBA00022692"/>
    </source>
</evidence>
<dbReference type="EMBL" id="OZ004260">
    <property type="protein sequence ID" value="CAK7921815.1"/>
    <property type="molecule type" value="Genomic_DNA"/>
</dbReference>
<evidence type="ECO:0000256" key="6">
    <source>
        <dbReference type="SAM" id="Phobius"/>
    </source>
</evidence>
<sequence length="499" mass="57307">MSYRRKEKSEDEVPASDIPAATGITPSAFTPKPALSSHSTTSKEALVARWSEILFSKLHWKALLSILLFWIVLIHHFERSVPCSAMKSCQWNNWEKWGKHAKPHRIAIIADPQLVDAHTYPEKPWVFNHFITRISDNFLHRNYKFMQSYIDPDTTIFLGDLFDGGREWKDAEWVEEYKRFNRIFPQKPNRRSIRSIPGNHDIGFQEIDKKVRDRFSAFFGEPNDYIEIGNHSIVLVDTISLSHKDNAINADAKEFLRTIDLKLNPQMPRILFSHVPLYRDNQKQLCGPLREKGDPFPLQAGKQYQTVLDHDVSQKVLAMIEPSVIFSGDDHDYCHIKHKYTFDGFEKEAEEISVKTASMTCGVKYPAIQLLSLHNPYEAGKRQTKDSPPSYKTKMCYMPSPYFALYSYIFFIGGSILFLALIFIAPKVLVSLVNKIPLGGSKIKEDSPSSESRWKFAPRLQKAIVEGIEIKRDVLAFAINTFVALCIIFYLFGVYGTNT</sequence>
<protein>
    <submittedName>
        <fullName evidence="8">Cell division control protein 1</fullName>
    </submittedName>
</protein>
<reference evidence="8 9" key="1">
    <citation type="submission" date="2024-01" db="EMBL/GenBank/DDBJ databases">
        <authorList>
            <consortium name="Genoscope - CEA"/>
            <person name="William W."/>
        </authorList>
    </citation>
    <scope>NUCLEOTIDE SEQUENCE [LARGE SCALE GENOMIC DNA]</scope>
    <source>
        <strain evidence="8 9">29B2s-10</strain>
    </source>
</reference>
<evidence type="ECO:0000313" key="8">
    <source>
        <dbReference type="EMBL" id="CAK7921815.1"/>
    </source>
</evidence>
<keyword evidence="4 6" id="KW-0472">Membrane</keyword>
<evidence type="ECO:0000259" key="7">
    <source>
        <dbReference type="Pfam" id="PF00149"/>
    </source>
</evidence>
<feature type="domain" description="Calcineurin-like phosphoesterase" evidence="7">
    <location>
        <begin position="105"/>
        <end position="332"/>
    </location>
</feature>
<feature type="transmembrane region" description="Helical" evidence="6">
    <location>
        <begin position="474"/>
        <end position="495"/>
    </location>
</feature>
<keyword evidence="9" id="KW-1185">Reference proteome</keyword>
<evidence type="ECO:0000256" key="5">
    <source>
        <dbReference type="SAM" id="MobiDB-lite"/>
    </source>
</evidence>
<keyword evidence="8" id="KW-0132">Cell division</keyword>
<name>A0ABP0ELN6_9ASCO</name>
<dbReference type="Proteomes" id="UP001497600">
    <property type="component" value="Chromosome H"/>
</dbReference>
<gene>
    <name evidence="8" type="primary">CDC1</name>
    <name evidence="8" type="ORF">CAAN4_H18624</name>
</gene>
<dbReference type="Pfam" id="PF00149">
    <property type="entry name" value="Metallophos"/>
    <property type="match status" value="1"/>
</dbReference>
<dbReference type="PANTHER" id="PTHR13315">
    <property type="entry name" value="METALLO PHOSPHOESTERASE RELATED"/>
    <property type="match status" value="1"/>
</dbReference>
<dbReference type="GO" id="GO:0051301">
    <property type="term" value="P:cell division"/>
    <property type="evidence" value="ECO:0007669"/>
    <property type="project" value="UniProtKB-KW"/>
</dbReference>